<keyword evidence="2" id="KW-1185">Reference proteome</keyword>
<reference evidence="1 2" key="1">
    <citation type="submission" date="2016-01" db="EMBL/GenBank/DDBJ databases">
        <authorList>
            <person name="Oliw E.H."/>
        </authorList>
    </citation>
    <scope>NUCLEOTIDE SEQUENCE [LARGE SCALE GENOMIC DNA]</scope>
    <source>
        <strain evidence="1 2">DY10</strain>
    </source>
</reference>
<proteinExistence type="predicted"/>
<sequence length="100" mass="11245">MAQQDEFDQLIGSKGLRIARFAFFRDVDVFLLILSNRRIISRPLSAYPSLVSATDIQLTNYTISDSGIHWPLLDVDLSLRGFLMEDAVMGLRAENSRLAA</sequence>
<evidence type="ECO:0008006" key="3">
    <source>
        <dbReference type="Google" id="ProtNLM"/>
    </source>
</evidence>
<dbReference type="Gene3D" id="3.30.2020.40">
    <property type="entry name" value="Uncharacterised protein PF10387, DUF2442"/>
    <property type="match status" value="1"/>
</dbReference>
<name>A0A1P9X4V2_9BACT</name>
<dbReference type="EMBL" id="CP014263">
    <property type="protein sequence ID" value="AQG82641.1"/>
    <property type="molecule type" value="Genomic_DNA"/>
</dbReference>
<dbReference type="Proteomes" id="UP000187941">
    <property type="component" value="Chromosome"/>
</dbReference>
<dbReference type="InterPro" id="IPR018841">
    <property type="entry name" value="DUF2442"/>
</dbReference>
<accession>A0A1P9X4V2</accession>
<gene>
    <name evidence="1" type="ORF">AWR27_21775</name>
</gene>
<evidence type="ECO:0000313" key="1">
    <source>
        <dbReference type="EMBL" id="AQG82641.1"/>
    </source>
</evidence>
<dbReference type="AlphaFoldDB" id="A0A1P9X4V2"/>
<dbReference type="KEGG" id="smon:AWR27_21775"/>
<dbReference type="STRING" id="1178516.AWR27_21775"/>
<dbReference type="Pfam" id="PF10387">
    <property type="entry name" value="DUF2442"/>
    <property type="match status" value="1"/>
</dbReference>
<protein>
    <recommendedName>
        <fullName evidence="3">DUF2442 domain-containing protein</fullName>
    </recommendedName>
</protein>
<organism evidence="1 2">
    <name type="scientific">Spirosoma montaniterrae</name>
    <dbReference type="NCBI Taxonomy" id="1178516"/>
    <lineage>
        <taxon>Bacteria</taxon>
        <taxon>Pseudomonadati</taxon>
        <taxon>Bacteroidota</taxon>
        <taxon>Cytophagia</taxon>
        <taxon>Cytophagales</taxon>
        <taxon>Cytophagaceae</taxon>
        <taxon>Spirosoma</taxon>
    </lineage>
</organism>
<evidence type="ECO:0000313" key="2">
    <source>
        <dbReference type="Proteomes" id="UP000187941"/>
    </source>
</evidence>